<keyword evidence="5 8" id="KW-0812">Transmembrane</keyword>
<feature type="transmembrane region" description="Helical" evidence="8">
    <location>
        <begin position="312"/>
        <end position="338"/>
    </location>
</feature>
<dbReference type="GO" id="GO:0005886">
    <property type="term" value="C:plasma membrane"/>
    <property type="evidence" value="ECO:0007669"/>
    <property type="project" value="UniProtKB-SubCell"/>
</dbReference>
<feature type="transmembrane region" description="Helical" evidence="8">
    <location>
        <begin position="211"/>
        <end position="236"/>
    </location>
</feature>
<protein>
    <submittedName>
        <fullName evidence="9">AI-2E family transporter</fullName>
    </submittedName>
</protein>
<dbReference type="EMBL" id="RYZZ01000006">
    <property type="protein sequence ID" value="RUQ31031.1"/>
    <property type="molecule type" value="Genomic_DNA"/>
</dbReference>
<evidence type="ECO:0000256" key="7">
    <source>
        <dbReference type="ARBA" id="ARBA00023136"/>
    </source>
</evidence>
<evidence type="ECO:0000256" key="1">
    <source>
        <dbReference type="ARBA" id="ARBA00004651"/>
    </source>
</evidence>
<feature type="transmembrane region" description="Helical" evidence="8">
    <location>
        <begin position="156"/>
        <end position="178"/>
    </location>
</feature>
<feature type="transmembrane region" description="Helical" evidence="8">
    <location>
        <begin position="71"/>
        <end position="91"/>
    </location>
</feature>
<dbReference type="AlphaFoldDB" id="A0A433HRN9"/>
<accession>A0A433HRN9</accession>
<evidence type="ECO:0000256" key="4">
    <source>
        <dbReference type="ARBA" id="ARBA00022475"/>
    </source>
</evidence>
<evidence type="ECO:0000313" key="9">
    <source>
        <dbReference type="EMBL" id="RUQ31031.1"/>
    </source>
</evidence>
<comment type="caution">
    <text evidence="9">The sequence shown here is derived from an EMBL/GenBank/DDBJ whole genome shotgun (WGS) entry which is preliminary data.</text>
</comment>
<evidence type="ECO:0000256" key="3">
    <source>
        <dbReference type="ARBA" id="ARBA00022448"/>
    </source>
</evidence>
<keyword evidence="7 8" id="KW-0472">Membrane</keyword>
<dbReference type="RefSeq" id="WP_126863816.1">
    <property type="nucleotide sequence ID" value="NZ_JAUSTX010000005.1"/>
</dbReference>
<evidence type="ECO:0000256" key="5">
    <source>
        <dbReference type="ARBA" id="ARBA00022692"/>
    </source>
</evidence>
<dbReference type="Pfam" id="PF01594">
    <property type="entry name" value="AI-2E_transport"/>
    <property type="match status" value="1"/>
</dbReference>
<dbReference type="OrthoDB" id="9793390at2"/>
<dbReference type="InterPro" id="IPR002549">
    <property type="entry name" value="AI-2E-like"/>
</dbReference>
<feature type="transmembrane region" description="Helical" evidence="8">
    <location>
        <begin position="7"/>
        <end position="25"/>
    </location>
</feature>
<dbReference type="Proteomes" id="UP000267430">
    <property type="component" value="Unassembled WGS sequence"/>
</dbReference>
<keyword evidence="10" id="KW-1185">Reference proteome</keyword>
<keyword evidence="4" id="KW-1003">Cell membrane</keyword>
<comment type="similarity">
    <text evidence="2">Belongs to the autoinducer-2 exporter (AI-2E) (TC 2.A.86) family.</text>
</comment>
<feature type="transmembrane region" description="Helical" evidence="8">
    <location>
        <begin position="37"/>
        <end position="59"/>
    </location>
</feature>
<comment type="subcellular location">
    <subcellularLocation>
        <location evidence="1">Cell membrane</location>
        <topology evidence="1">Multi-pass membrane protein</topology>
    </subcellularLocation>
</comment>
<reference evidence="9 10" key="1">
    <citation type="submission" date="2018-12" db="EMBL/GenBank/DDBJ databases">
        <title>Bacillus chawlae sp. nov., Bacillus glennii sp. nov., and Bacillus saganii sp. nov. Isolated from the Vehicle Assembly Building at Kennedy Space Center where the Viking Spacecraft were Assembled.</title>
        <authorList>
            <person name="Seuylemezian A."/>
            <person name="Vaishampayan P."/>
        </authorList>
    </citation>
    <scope>NUCLEOTIDE SEQUENCE [LARGE SCALE GENOMIC DNA]</scope>
    <source>
        <strain evidence="9 10">L5</strain>
    </source>
</reference>
<organism evidence="9 10">
    <name type="scientific">Peribacillus cavernae</name>
    <dbReference type="NCBI Taxonomy" id="1674310"/>
    <lineage>
        <taxon>Bacteria</taxon>
        <taxon>Bacillati</taxon>
        <taxon>Bacillota</taxon>
        <taxon>Bacilli</taxon>
        <taxon>Bacillales</taxon>
        <taxon>Bacillaceae</taxon>
        <taxon>Peribacillus</taxon>
    </lineage>
</organism>
<dbReference type="PANTHER" id="PTHR21716:SF53">
    <property type="entry name" value="PERMEASE PERM-RELATED"/>
    <property type="match status" value="1"/>
</dbReference>
<dbReference type="PANTHER" id="PTHR21716">
    <property type="entry name" value="TRANSMEMBRANE PROTEIN"/>
    <property type="match status" value="1"/>
</dbReference>
<evidence type="ECO:0000256" key="6">
    <source>
        <dbReference type="ARBA" id="ARBA00022989"/>
    </source>
</evidence>
<dbReference type="GO" id="GO:0055085">
    <property type="term" value="P:transmembrane transport"/>
    <property type="evidence" value="ECO:0007669"/>
    <property type="project" value="TreeGrafter"/>
</dbReference>
<name>A0A433HRN9_9BACI</name>
<keyword evidence="3" id="KW-0813">Transport</keyword>
<sequence>MWINKPFFKYAAGILLTILIIYLLGKMDYFFAPFQKMIATIFFPILIAGLLYYIVRPLVKLLSKFLPKTISILAVFATAVGVIFLVVHYFGPAVSEQVQNLSSQFPNKVKEFSDKSEEAIKENDFGMVKDSENIQGKAIGYFQSISSQITGNLVQIFSTITSIATVLIIVPFILFYFLKDDEKLKPFLLKYIPNNVENEGNKIVKDVDKTLSTYIVGQLTIAVVDGVLMYIGYMIIGLDYAIVLALFAMFLTVVPFLGPFIGIIPALFVALQHEPIMALKVLLVLVIVQQLEGNLVTPHVMGKRLQIHPLTIILLLLVAGSIYGFIGILIAIPLYSVIKTLVKNFRLFYRLRQRKNVTETADETGTM</sequence>
<keyword evidence="6 8" id="KW-1133">Transmembrane helix</keyword>
<evidence type="ECO:0000256" key="8">
    <source>
        <dbReference type="SAM" id="Phobius"/>
    </source>
</evidence>
<evidence type="ECO:0000313" key="10">
    <source>
        <dbReference type="Proteomes" id="UP000267430"/>
    </source>
</evidence>
<feature type="transmembrane region" description="Helical" evidence="8">
    <location>
        <begin position="242"/>
        <end position="269"/>
    </location>
</feature>
<evidence type="ECO:0000256" key="2">
    <source>
        <dbReference type="ARBA" id="ARBA00009773"/>
    </source>
</evidence>
<gene>
    <name evidence="9" type="ORF">ELQ35_05455</name>
</gene>
<proteinExistence type="inferred from homology"/>